<dbReference type="Proteomes" id="UP000245081">
    <property type="component" value="Unassembled WGS sequence"/>
</dbReference>
<evidence type="ECO:0000256" key="2">
    <source>
        <dbReference type="ARBA" id="ARBA00011233"/>
    </source>
</evidence>
<dbReference type="EMBL" id="BDOQ01000012">
    <property type="protein sequence ID" value="GBG14917.1"/>
    <property type="molecule type" value="Genomic_DNA"/>
</dbReference>
<dbReference type="InterPro" id="IPR001287">
    <property type="entry name" value="NO2-reductase_Cu"/>
</dbReference>
<evidence type="ECO:0000256" key="5">
    <source>
        <dbReference type="ARBA" id="ARBA00022617"/>
    </source>
</evidence>
<feature type="binding site" description="type 1 copper site" evidence="12">
    <location>
        <position position="311"/>
    </location>
    <ligand>
        <name>Cu cation</name>
        <dbReference type="ChEBI" id="CHEBI:23378"/>
        <label>1</label>
    </ligand>
</feature>
<keyword evidence="6 12" id="KW-0479">Metal-binding</keyword>
<dbReference type="Pfam" id="PF00034">
    <property type="entry name" value="Cytochrom_C"/>
    <property type="match status" value="1"/>
</dbReference>
<evidence type="ECO:0000256" key="11">
    <source>
        <dbReference type="ARBA" id="ARBA00049340"/>
    </source>
</evidence>
<gene>
    <name evidence="16" type="primary">nirK</name>
    <name evidence="16" type="ORF">NMK_2518</name>
</gene>
<dbReference type="GO" id="GO:0020037">
    <property type="term" value="F:heme binding"/>
    <property type="evidence" value="ECO:0007669"/>
    <property type="project" value="InterPro"/>
</dbReference>
<feature type="binding site" description="type 1 copper site" evidence="12">
    <location>
        <position position="169"/>
    </location>
    <ligand>
        <name>Cu cation</name>
        <dbReference type="ChEBI" id="CHEBI:23378"/>
        <label>1</label>
    </ligand>
</feature>
<proteinExistence type="inferred from homology"/>
<evidence type="ECO:0000256" key="8">
    <source>
        <dbReference type="ARBA" id="ARBA00023002"/>
    </source>
</evidence>
<organism evidence="16 17">
    <name type="scientific">Novimethylophilus kurashikiensis</name>
    <dbReference type="NCBI Taxonomy" id="1825523"/>
    <lineage>
        <taxon>Bacteria</taxon>
        <taxon>Pseudomonadati</taxon>
        <taxon>Pseudomonadota</taxon>
        <taxon>Betaproteobacteria</taxon>
        <taxon>Nitrosomonadales</taxon>
        <taxon>Methylophilaceae</taxon>
        <taxon>Novimethylophilus</taxon>
    </lineage>
</organism>
<dbReference type="InterPro" id="IPR051459">
    <property type="entry name" value="Cytochrome_c-type_DH"/>
</dbReference>
<feature type="domain" description="Cytochrome c" evidence="15">
    <location>
        <begin position="370"/>
        <end position="458"/>
    </location>
</feature>
<dbReference type="GO" id="GO:0005507">
    <property type="term" value="F:copper ion binding"/>
    <property type="evidence" value="ECO:0007669"/>
    <property type="project" value="InterPro"/>
</dbReference>
<dbReference type="SUPFAM" id="SSF46626">
    <property type="entry name" value="Cytochrome c"/>
    <property type="match status" value="1"/>
</dbReference>
<comment type="cofactor">
    <cofactor evidence="14">
        <name>Cu(2+)</name>
        <dbReference type="ChEBI" id="CHEBI:29036"/>
    </cofactor>
    <text evidence="14">Binds 1 Cu(+) ion.</text>
</comment>
<evidence type="ECO:0000256" key="6">
    <source>
        <dbReference type="ARBA" id="ARBA00022723"/>
    </source>
</evidence>
<evidence type="ECO:0000256" key="7">
    <source>
        <dbReference type="ARBA" id="ARBA00022737"/>
    </source>
</evidence>
<dbReference type="SUPFAM" id="SSF49503">
    <property type="entry name" value="Cupredoxins"/>
    <property type="match status" value="2"/>
</dbReference>
<evidence type="ECO:0000313" key="16">
    <source>
        <dbReference type="EMBL" id="GBG14917.1"/>
    </source>
</evidence>
<dbReference type="EC" id="1.7.2.1" evidence="3 14"/>
<protein>
    <recommendedName>
        <fullName evidence="4 14">Copper-containing nitrite reductase</fullName>
        <ecNumber evidence="3 14">1.7.2.1</ecNumber>
    </recommendedName>
</protein>
<dbReference type="PANTHER" id="PTHR35008">
    <property type="entry name" value="BLL4482 PROTEIN-RELATED"/>
    <property type="match status" value="1"/>
</dbReference>
<evidence type="ECO:0000256" key="4">
    <source>
        <dbReference type="ARBA" id="ARBA00017290"/>
    </source>
</evidence>
<dbReference type="OrthoDB" id="9757546at2"/>
<dbReference type="InterPro" id="IPR008972">
    <property type="entry name" value="Cupredoxin"/>
</dbReference>
<comment type="cofactor">
    <cofactor evidence="14">
        <name>Cu(+)</name>
        <dbReference type="ChEBI" id="CHEBI:49552"/>
    </cofactor>
    <text evidence="14">Binds 1 Cu(+) ion.</text>
</comment>
<dbReference type="Pfam" id="PF07732">
    <property type="entry name" value="Cu-oxidase_3"/>
    <property type="match status" value="1"/>
</dbReference>
<keyword evidence="9 13" id="KW-0408">Iron</keyword>
<evidence type="ECO:0000256" key="1">
    <source>
        <dbReference type="ARBA" id="ARBA00010609"/>
    </source>
</evidence>
<dbReference type="GO" id="GO:0009055">
    <property type="term" value="F:electron transfer activity"/>
    <property type="evidence" value="ECO:0007669"/>
    <property type="project" value="InterPro"/>
</dbReference>
<feature type="signal peptide" evidence="14">
    <location>
        <begin position="1"/>
        <end position="21"/>
    </location>
</feature>
<evidence type="ECO:0000256" key="12">
    <source>
        <dbReference type="PIRSR" id="PIRSR601287-1"/>
    </source>
</evidence>
<dbReference type="GO" id="GO:0050421">
    <property type="term" value="F:nitrite reductase (NO-forming) activity"/>
    <property type="evidence" value="ECO:0007669"/>
    <property type="project" value="UniProtKB-EC"/>
</dbReference>
<feature type="binding site" description="type 1 copper site" evidence="12">
    <location>
        <position position="156"/>
    </location>
    <ligand>
        <name>Cu cation</name>
        <dbReference type="ChEBI" id="CHEBI:23378"/>
        <label>1</label>
    </ligand>
</feature>
<name>A0A2R5F9P2_9PROT</name>
<keyword evidence="5 13" id="KW-0349">Heme</keyword>
<evidence type="ECO:0000256" key="14">
    <source>
        <dbReference type="RuleBase" id="RU365025"/>
    </source>
</evidence>
<comment type="similarity">
    <text evidence="1 14">Belongs to the multicopper oxidase family.</text>
</comment>
<keyword evidence="10 12" id="KW-0186">Copper</keyword>
<dbReference type="InterPro" id="IPR009056">
    <property type="entry name" value="Cyt_c-like_dom"/>
</dbReference>
<dbReference type="PROSITE" id="PS51007">
    <property type="entry name" value="CYTC"/>
    <property type="match status" value="1"/>
</dbReference>
<feature type="binding site" description="type 1 copper site" evidence="12">
    <location>
        <position position="164"/>
    </location>
    <ligand>
        <name>Cu cation</name>
        <dbReference type="ChEBI" id="CHEBI:23378"/>
        <label>1</label>
    </ligand>
</feature>
<dbReference type="InterPro" id="IPR011707">
    <property type="entry name" value="Cu-oxidase-like_N"/>
</dbReference>
<feature type="binding site" description="type 1 copper site" evidence="12">
    <location>
        <position position="115"/>
    </location>
    <ligand>
        <name>Cu cation</name>
        <dbReference type="ChEBI" id="CHEBI:23378"/>
        <label>1</label>
    </ligand>
</feature>
<comment type="caution">
    <text evidence="16">The sequence shown here is derived from an EMBL/GenBank/DDBJ whole genome shotgun (WGS) entry which is preliminary data.</text>
</comment>
<dbReference type="PANTHER" id="PTHR35008:SF8">
    <property type="entry name" value="ALCOHOL DEHYDROGENASE CYTOCHROME C SUBUNIT"/>
    <property type="match status" value="1"/>
</dbReference>
<dbReference type="CDD" id="cd11020">
    <property type="entry name" value="CuRO_1_CuNIR"/>
    <property type="match status" value="1"/>
</dbReference>
<keyword evidence="14" id="KW-0732">Signal</keyword>
<evidence type="ECO:0000313" key="17">
    <source>
        <dbReference type="Proteomes" id="UP000245081"/>
    </source>
</evidence>
<dbReference type="PRINTS" id="PR00695">
    <property type="entry name" value="CUNO2RDTASE"/>
</dbReference>
<dbReference type="Gene3D" id="1.10.760.10">
    <property type="entry name" value="Cytochrome c-like domain"/>
    <property type="match status" value="1"/>
</dbReference>
<feature type="binding site" description="type 1 copper site" evidence="12">
    <location>
        <position position="155"/>
    </location>
    <ligand>
        <name>Cu cation</name>
        <dbReference type="ChEBI" id="CHEBI:23378"/>
        <label>1</label>
    </ligand>
</feature>
<dbReference type="NCBIfam" id="TIGR02376">
    <property type="entry name" value="Cu_nitrite_red"/>
    <property type="match status" value="1"/>
</dbReference>
<evidence type="ECO:0000256" key="13">
    <source>
        <dbReference type="PROSITE-ProRule" id="PRU00433"/>
    </source>
</evidence>
<evidence type="ECO:0000256" key="10">
    <source>
        <dbReference type="ARBA" id="ARBA00023008"/>
    </source>
</evidence>
<evidence type="ECO:0000256" key="9">
    <source>
        <dbReference type="ARBA" id="ARBA00023004"/>
    </source>
</evidence>
<reference evidence="16 17" key="1">
    <citation type="journal article" date="2018" name="Environ. Microbiol.">
        <title>Isolation and genomic characterization of Novimethylophilus kurashikiensis gen. nov. sp. nov., a new lanthanide-dependent methylotrophic species of Methylophilaceae.</title>
        <authorList>
            <person name="Lv H."/>
            <person name="Sahin N."/>
            <person name="Tani A."/>
        </authorList>
    </citation>
    <scope>NUCLEOTIDE SEQUENCE [LARGE SCALE GENOMIC DNA]</scope>
    <source>
        <strain evidence="16 17">La2-4</strain>
    </source>
</reference>
<feature type="chain" id="PRO_5015216756" description="Copper-containing nitrite reductase" evidence="14">
    <location>
        <begin position="22"/>
        <end position="483"/>
    </location>
</feature>
<dbReference type="InterPro" id="IPR036909">
    <property type="entry name" value="Cyt_c-like_dom_sf"/>
</dbReference>
<keyword evidence="17" id="KW-1185">Reference proteome</keyword>
<evidence type="ECO:0000256" key="3">
    <source>
        <dbReference type="ARBA" id="ARBA00011882"/>
    </source>
</evidence>
<dbReference type="CDD" id="cd04208">
    <property type="entry name" value="CuRO_2_CuNIR"/>
    <property type="match status" value="1"/>
</dbReference>
<accession>A0A2R5F9P2</accession>
<evidence type="ECO:0000259" key="15">
    <source>
        <dbReference type="PROSITE" id="PS51007"/>
    </source>
</evidence>
<dbReference type="Gene3D" id="2.60.40.420">
    <property type="entry name" value="Cupredoxins - blue copper proteins"/>
    <property type="match status" value="2"/>
</dbReference>
<feature type="binding site" description="type 1 copper site" evidence="12">
    <location>
        <position position="120"/>
    </location>
    <ligand>
        <name>Cu cation</name>
        <dbReference type="ChEBI" id="CHEBI:23378"/>
        <label>1</label>
    </ligand>
</feature>
<keyword evidence="7" id="KW-0677">Repeat</keyword>
<dbReference type="FunFam" id="2.60.40.420:FF:000093">
    <property type="entry name" value="Copper-containing nitrite reductase"/>
    <property type="match status" value="1"/>
</dbReference>
<comment type="subunit">
    <text evidence="2 14">Homotrimer.</text>
</comment>
<sequence length="483" mass="52142">MKTFKALLTLGLLLTANTGYCDIGSQDKNVREKIIGQETAVLTDAPAVPPPITRKHATKVIVNLEVKEVEGRLADGVQYTFWTFGGKVPGKFIRIREGDQVEFHLNNHPDNKMPHNIDLHAVIGPGGGAAASLTAPGHSSHFSFKALNPGLYVYHCATAPVAMHVANGMYGLILVEPKEGLPKVDHEYYVMQGDFYTQGKNGEQGLQPFSMVKAIDEKPEYVVFNGAAGSLVADNALQAKKGETIRLFVGDGGPNLTSSFHVIGEIFDNVYPEGNTNTVTHNVQTTFIPAGGAAIVEFKTHVPGTYILVDHSLTRAFNKGALAQLKVSGDEEKLIYSGKITDDVYLPEGTGMRNAEQTKVAQPSAATKQERIKLGEVVYNTNCAACHQLTGLGVPQAFPPLAKSDFLNADKVRAIKTVTGGLQGNLTVNGETFNGVMPAWSLSDEEIANVLTYVYSNWGNSQQEVTPDEVRRHRVTPGKNGSE</sequence>
<dbReference type="AlphaFoldDB" id="A0A2R5F9P2"/>
<keyword evidence="8 14" id="KW-0560">Oxidoreductase</keyword>
<comment type="catalytic activity">
    <reaction evidence="11 14">
        <text>nitric oxide + Fe(III)-[cytochrome c] + H2O = Fe(II)-[cytochrome c] + nitrite + 2 H(+)</text>
        <dbReference type="Rhea" id="RHEA:15233"/>
        <dbReference type="Rhea" id="RHEA-COMP:10350"/>
        <dbReference type="Rhea" id="RHEA-COMP:14399"/>
        <dbReference type="ChEBI" id="CHEBI:15377"/>
        <dbReference type="ChEBI" id="CHEBI:15378"/>
        <dbReference type="ChEBI" id="CHEBI:16301"/>
        <dbReference type="ChEBI" id="CHEBI:16480"/>
        <dbReference type="ChEBI" id="CHEBI:29033"/>
        <dbReference type="ChEBI" id="CHEBI:29034"/>
        <dbReference type="EC" id="1.7.2.1"/>
    </reaction>
</comment>
<dbReference type="RefSeq" id="WP_109016096.1">
    <property type="nucleotide sequence ID" value="NZ_BDOQ01000012.1"/>
</dbReference>